<dbReference type="Proteomes" id="UP000780768">
    <property type="component" value="Unassembled WGS sequence"/>
</dbReference>
<accession>A0A921L8F7</accession>
<reference evidence="1" key="2">
    <citation type="submission" date="2021-09" db="EMBL/GenBank/DDBJ databases">
        <authorList>
            <person name="Gilroy R."/>
        </authorList>
    </citation>
    <scope>NUCLEOTIDE SEQUENCE</scope>
    <source>
        <strain evidence="1">7318</strain>
    </source>
</reference>
<comment type="caution">
    <text evidence="1">The sequence shown here is derived from an EMBL/GenBank/DDBJ whole genome shotgun (WGS) entry which is preliminary data.</text>
</comment>
<evidence type="ECO:0000313" key="1">
    <source>
        <dbReference type="EMBL" id="HJF85708.1"/>
    </source>
</evidence>
<evidence type="ECO:0000313" key="2">
    <source>
        <dbReference type="Proteomes" id="UP000780768"/>
    </source>
</evidence>
<name>A0A921L8F7_9FIRM</name>
<organism evidence="1 2">
    <name type="scientific">Megamonas hypermegale</name>
    <dbReference type="NCBI Taxonomy" id="158847"/>
    <lineage>
        <taxon>Bacteria</taxon>
        <taxon>Bacillati</taxon>
        <taxon>Bacillota</taxon>
        <taxon>Negativicutes</taxon>
        <taxon>Selenomonadales</taxon>
        <taxon>Selenomonadaceae</taxon>
        <taxon>Megamonas</taxon>
    </lineage>
</organism>
<dbReference type="AlphaFoldDB" id="A0A921L8F7"/>
<dbReference type="EMBL" id="DYVR01000240">
    <property type="protein sequence ID" value="HJF85708.1"/>
    <property type="molecule type" value="Genomic_DNA"/>
</dbReference>
<sequence>MGGGGGGAASAQFICTKLMDEQRKKASDTVPMPFFIFSENLFSMIMTPL</sequence>
<protein>
    <submittedName>
        <fullName evidence="1">Uncharacterized protein</fullName>
    </submittedName>
</protein>
<proteinExistence type="predicted"/>
<reference evidence="1" key="1">
    <citation type="journal article" date="2021" name="PeerJ">
        <title>Extensive microbial diversity within the chicken gut microbiome revealed by metagenomics and culture.</title>
        <authorList>
            <person name="Gilroy R."/>
            <person name="Ravi A."/>
            <person name="Getino M."/>
            <person name="Pursley I."/>
            <person name="Horton D.L."/>
            <person name="Alikhan N.F."/>
            <person name="Baker D."/>
            <person name="Gharbi K."/>
            <person name="Hall N."/>
            <person name="Watson M."/>
            <person name="Adriaenssens E.M."/>
            <person name="Foster-Nyarko E."/>
            <person name="Jarju S."/>
            <person name="Secka A."/>
            <person name="Antonio M."/>
            <person name="Oren A."/>
            <person name="Chaudhuri R.R."/>
            <person name="La Ragione R."/>
            <person name="Hildebrand F."/>
            <person name="Pallen M.J."/>
        </authorList>
    </citation>
    <scope>NUCLEOTIDE SEQUENCE</scope>
    <source>
        <strain evidence="1">7318</strain>
    </source>
</reference>
<gene>
    <name evidence="1" type="ORF">K8V65_08620</name>
</gene>